<dbReference type="Pfam" id="PF02770">
    <property type="entry name" value="Acyl-CoA_dh_M"/>
    <property type="match status" value="1"/>
</dbReference>
<dbReference type="Gene3D" id="1.10.540.10">
    <property type="entry name" value="Acyl-CoA dehydrogenase/oxidase, N-terminal domain"/>
    <property type="match status" value="1"/>
</dbReference>
<dbReference type="AlphaFoldDB" id="A0A6L9W297"/>
<comment type="caution">
    <text evidence="9">The sequence shown here is derived from an EMBL/GenBank/DDBJ whole genome shotgun (WGS) entry which is preliminary data.</text>
</comment>
<reference evidence="9 10" key="1">
    <citation type="submission" date="2019-12" db="EMBL/GenBank/DDBJ databases">
        <title>the WGS of Blastococcus saxobsidens 67B17.</title>
        <authorList>
            <person name="Jiang Z."/>
        </authorList>
    </citation>
    <scope>NUCLEOTIDE SEQUENCE [LARGE SCALE GENOMIC DNA]</scope>
    <source>
        <strain evidence="9 10">67B17</strain>
    </source>
</reference>
<dbReference type="GO" id="GO:0050660">
    <property type="term" value="F:flavin adenine dinucleotide binding"/>
    <property type="evidence" value="ECO:0007669"/>
    <property type="project" value="InterPro"/>
</dbReference>
<evidence type="ECO:0000259" key="7">
    <source>
        <dbReference type="Pfam" id="PF02770"/>
    </source>
</evidence>
<dbReference type="InterPro" id="IPR036250">
    <property type="entry name" value="AcylCo_DH-like_C"/>
</dbReference>
<evidence type="ECO:0000256" key="1">
    <source>
        <dbReference type="ARBA" id="ARBA00001974"/>
    </source>
</evidence>
<evidence type="ECO:0000256" key="3">
    <source>
        <dbReference type="ARBA" id="ARBA00022630"/>
    </source>
</evidence>
<accession>A0A6L9W297</accession>
<dbReference type="Pfam" id="PF02771">
    <property type="entry name" value="Acyl-CoA_dh_N"/>
    <property type="match status" value="1"/>
</dbReference>
<organism evidence="9 10">
    <name type="scientific">Blastococcus saxobsidens</name>
    <dbReference type="NCBI Taxonomy" id="138336"/>
    <lineage>
        <taxon>Bacteria</taxon>
        <taxon>Bacillati</taxon>
        <taxon>Actinomycetota</taxon>
        <taxon>Actinomycetes</taxon>
        <taxon>Geodermatophilales</taxon>
        <taxon>Geodermatophilaceae</taxon>
        <taxon>Blastococcus</taxon>
    </lineage>
</organism>
<keyword evidence="3 5" id="KW-0285">Flavoprotein</keyword>
<feature type="domain" description="Acyl-CoA oxidase/dehydrogenase middle" evidence="7">
    <location>
        <begin position="151"/>
        <end position="250"/>
    </location>
</feature>
<dbReference type="SUPFAM" id="SSF47203">
    <property type="entry name" value="Acyl-CoA dehydrogenase C-terminal domain-like"/>
    <property type="match status" value="1"/>
</dbReference>
<dbReference type="PANTHER" id="PTHR43884">
    <property type="entry name" value="ACYL-COA DEHYDROGENASE"/>
    <property type="match status" value="1"/>
</dbReference>
<dbReference type="InterPro" id="IPR006089">
    <property type="entry name" value="Acyl-CoA_DH_CS"/>
</dbReference>
<dbReference type="InterPro" id="IPR013786">
    <property type="entry name" value="AcylCoA_DH/ox_N"/>
</dbReference>
<proteinExistence type="inferred from homology"/>
<evidence type="ECO:0000313" key="9">
    <source>
        <dbReference type="EMBL" id="NEK85610.1"/>
    </source>
</evidence>
<dbReference type="InterPro" id="IPR037069">
    <property type="entry name" value="AcylCoA_DH/ox_N_sf"/>
</dbReference>
<dbReference type="Pfam" id="PF00441">
    <property type="entry name" value="Acyl-CoA_dh_1"/>
    <property type="match status" value="1"/>
</dbReference>
<keyword evidence="4 5" id="KW-0274">FAD</keyword>
<evidence type="ECO:0000259" key="8">
    <source>
        <dbReference type="Pfam" id="PF02771"/>
    </source>
</evidence>
<dbReference type="Proteomes" id="UP000479241">
    <property type="component" value="Unassembled WGS sequence"/>
</dbReference>
<gene>
    <name evidence="9" type="ORF">GCU60_07525</name>
</gene>
<dbReference type="PANTHER" id="PTHR43884:SF12">
    <property type="entry name" value="ISOVALERYL-COA DEHYDROGENASE, MITOCHONDRIAL-RELATED"/>
    <property type="match status" value="1"/>
</dbReference>
<sequence length="417" mass="42977">MTGPTAVPASFETDPDAYLALHGALDEEVADALLDPRERAVRDRTRAVVAEHVAPGAAARDRDHVFAHDSYQSLARAGLGGLLVPEEYGGTADSTVAYAAAMEEITAGCPATSLVYMTQMHAAYPILHAGSPELARQYVPGLVDGSRYGSLGVTEPGAGSDASSLRTLAVAETDATGEPTGYAITGSKTFITTGDRSDVVVCFATVDPRAGRRGVTAFVVDGDAPGLSRGAPMAKTGMHGSTTAEVFFDATPVPVSHRLGGEGEGWAIVVSSVTKSRISAAAQGVGLARGAYAAALAALHRAHGADVPPDAAFALADMRSAVLRGRLTLLGVAREVDRTGGATGGAIALMKQACTDIGWQVAVAATKVLGRVGDLSALGVERYLRDAKVTQIYDGTNEVQRLLIARDTAGRLKGVLR</sequence>
<keyword evidence="5" id="KW-0560">Oxidoreductase</keyword>
<dbReference type="RefSeq" id="WP_163203814.1">
    <property type="nucleotide sequence ID" value="NZ_JAAGWG010000009.1"/>
</dbReference>
<protein>
    <submittedName>
        <fullName evidence="9">Acyl-CoA dehydrogenase</fullName>
    </submittedName>
</protein>
<evidence type="ECO:0000256" key="2">
    <source>
        <dbReference type="ARBA" id="ARBA00009347"/>
    </source>
</evidence>
<dbReference type="InterPro" id="IPR009100">
    <property type="entry name" value="AcylCoA_DH/oxidase_NM_dom_sf"/>
</dbReference>
<dbReference type="SUPFAM" id="SSF56645">
    <property type="entry name" value="Acyl-CoA dehydrogenase NM domain-like"/>
    <property type="match status" value="1"/>
</dbReference>
<dbReference type="Gene3D" id="1.20.140.10">
    <property type="entry name" value="Butyryl-CoA Dehydrogenase, subunit A, domain 3"/>
    <property type="match status" value="1"/>
</dbReference>
<evidence type="ECO:0000259" key="6">
    <source>
        <dbReference type="Pfam" id="PF00441"/>
    </source>
</evidence>
<feature type="domain" description="Acyl-CoA dehydrogenase/oxidase C-terminal" evidence="6">
    <location>
        <begin position="263"/>
        <end position="406"/>
    </location>
</feature>
<feature type="domain" description="Acyl-CoA dehydrogenase/oxidase N-terminal" evidence="8">
    <location>
        <begin position="37"/>
        <end position="145"/>
    </location>
</feature>
<comment type="cofactor">
    <cofactor evidence="1 5">
        <name>FAD</name>
        <dbReference type="ChEBI" id="CHEBI:57692"/>
    </cofactor>
</comment>
<dbReference type="InterPro" id="IPR046373">
    <property type="entry name" value="Acyl-CoA_Oxase/DH_mid-dom_sf"/>
</dbReference>
<name>A0A6L9W297_9ACTN</name>
<evidence type="ECO:0000313" key="10">
    <source>
        <dbReference type="Proteomes" id="UP000479241"/>
    </source>
</evidence>
<dbReference type="PROSITE" id="PS00072">
    <property type="entry name" value="ACYL_COA_DH_1"/>
    <property type="match status" value="1"/>
</dbReference>
<dbReference type="InterPro" id="IPR009075">
    <property type="entry name" value="AcylCo_DH/oxidase_C"/>
</dbReference>
<dbReference type="GO" id="GO:0003995">
    <property type="term" value="F:acyl-CoA dehydrogenase activity"/>
    <property type="evidence" value="ECO:0007669"/>
    <property type="project" value="InterPro"/>
</dbReference>
<dbReference type="Gene3D" id="2.40.110.10">
    <property type="entry name" value="Butyryl-CoA Dehydrogenase, subunit A, domain 2"/>
    <property type="match status" value="1"/>
</dbReference>
<dbReference type="EMBL" id="JAAGWG010000009">
    <property type="protein sequence ID" value="NEK85610.1"/>
    <property type="molecule type" value="Genomic_DNA"/>
</dbReference>
<evidence type="ECO:0000256" key="5">
    <source>
        <dbReference type="RuleBase" id="RU362125"/>
    </source>
</evidence>
<comment type="similarity">
    <text evidence="2 5">Belongs to the acyl-CoA dehydrogenase family.</text>
</comment>
<dbReference type="InterPro" id="IPR006091">
    <property type="entry name" value="Acyl-CoA_Oxase/DH_mid-dom"/>
</dbReference>
<evidence type="ECO:0000256" key="4">
    <source>
        <dbReference type="ARBA" id="ARBA00022827"/>
    </source>
</evidence>